<sequence>MTEVYAPASMFANASNFEFNASNSQFQTAEVINNYHSWNTNDVFAIQTWLKAPNPSTNFVAASDKKTKGTGDWVLSHSEYVKWHQGKHGILWIQGKAGSGKTILSATIIKSLQAELSLGCYYYYFDNRDNSKTKTTARGLLQSLLLQMATRSEGVHPALHGIYIKCNQGVMEPTTEDLCSALAVVVKDLSPVCLVLDAMDECSEAIDVFKLLAQLKNSLYIAVTSRYFAEASYAVTGIIHLDKAEVVFEQDVLKYLQDKLGHRKLKQELFTEIVNYLTQESQGQFRWVDCQVTVLQRCKTPKAMREALKKLPKTLEETYTVAIKRISESEHVDDAGQLLRWLTYAFEPLSIAQVTEILAVDLDEQIFDPEARSLELETGVYDILDSTLIVVNVNNIVELAHNSVKEFLVASEGQEHLVGLIEINEQLAHSSISQTCLIYLLQFNLDQIYEFEEDYPLSIYAAKHWPSHMRRVEKDVPEHKPAHDLAITLVTHRSKLPCINWIRIHGPERDWQAECDPTLEGDKIQPPLYYIAYEGLTWIVEYLVSEETVDVNAQGGKYGNALQAAAAQGNKDIVQVLLEHTADANAQGGEYKNALYAAAARGNKDIVQLLLEHKADANAQGGRYGNALQAAAAQGNKDIMQLLLEHKADANAQGGHYGNALYAAAAEGNKDIVQLLLEQKADANAQGGKYGNALQAAAVEGSKDIVQLLLEHKVDVNAQGGVYANALQAAVSKGNKNIVQLLLESKADANAQGGHYGNALQAAAAESNKDIVQLLLEHKADANAQGGHYGNALYAAAAQGNKDTVQLLLEHKADVNAQGGRYGNALQVAAARGDQDIVQVLLEHKVDVNAQGGEYGNALQAAAAEGNKDIVWLLLEHKAHVNAPDGVYENALQAATAQF</sequence>
<dbReference type="Proteomes" id="UP000772434">
    <property type="component" value="Unassembled WGS sequence"/>
</dbReference>
<feature type="domain" description="Nephrocystin 3-like N-terminal" evidence="4">
    <location>
        <begin position="69"/>
        <end position="226"/>
    </location>
</feature>
<dbReference type="OrthoDB" id="1577640at2759"/>
<feature type="domain" description="GPI inositol-deacylase winged helix" evidence="3">
    <location>
        <begin position="333"/>
        <end position="411"/>
    </location>
</feature>
<proteinExistence type="predicted"/>
<dbReference type="InterPro" id="IPR056884">
    <property type="entry name" value="NPHP3-like_N"/>
</dbReference>
<dbReference type="PROSITE" id="PS50088">
    <property type="entry name" value="ANK_REPEAT"/>
    <property type="match status" value="10"/>
</dbReference>
<feature type="repeat" description="ANK" evidence="2">
    <location>
        <begin position="725"/>
        <end position="754"/>
    </location>
</feature>
<dbReference type="SUPFAM" id="SSF48403">
    <property type="entry name" value="Ankyrin repeat"/>
    <property type="match status" value="1"/>
</dbReference>
<feature type="repeat" description="ANK" evidence="2">
    <location>
        <begin position="656"/>
        <end position="688"/>
    </location>
</feature>
<reference evidence="5" key="1">
    <citation type="submission" date="2020-11" db="EMBL/GenBank/DDBJ databases">
        <authorList>
            <consortium name="DOE Joint Genome Institute"/>
            <person name="Ahrendt S."/>
            <person name="Riley R."/>
            <person name="Andreopoulos W."/>
            <person name="Labutti K."/>
            <person name="Pangilinan J."/>
            <person name="Ruiz-Duenas F.J."/>
            <person name="Barrasa J.M."/>
            <person name="Sanchez-Garcia M."/>
            <person name="Camarero S."/>
            <person name="Miyauchi S."/>
            <person name="Serrano A."/>
            <person name="Linde D."/>
            <person name="Babiker R."/>
            <person name="Drula E."/>
            <person name="Ayuso-Fernandez I."/>
            <person name="Pacheco R."/>
            <person name="Padilla G."/>
            <person name="Ferreira P."/>
            <person name="Barriuso J."/>
            <person name="Kellner H."/>
            <person name="Castanera R."/>
            <person name="Alfaro M."/>
            <person name="Ramirez L."/>
            <person name="Pisabarro A.G."/>
            <person name="Kuo A."/>
            <person name="Tritt A."/>
            <person name="Lipzen A."/>
            <person name="He G."/>
            <person name="Yan M."/>
            <person name="Ng V."/>
            <person name="Cullen D."/>
            <person name="Martin F."/>
            <person name="Rosso M.-N."/>
            <person name="Henrissat B."/>
            <person name="Hibbett D."/>
            <person name="Martinez A.T."/>
            <person name="Grigoriev I.V."/>
        </authorList>
    </citation>
    <scope>NUCLEOTIDE SEQUENCE</scope>
    <source>
        <strain evidence="5">AH 40177</strain>
    </source>
</reference>
<feature type="repeat" description="ANK" evidence="2">
    <location>
        <begin position="557"/>
        <end position="589"/>
    </location>
</feature>
<accession>A0A9P5U3Z5</accession>
<evidence type="ECO:0000259" key="3">
    <source>
        <dbReference type="Pfam" id="PF22939"/>
    </source>
</evidence>
<feature type="repeat" description="ANK" evidence="2">
    <location>
        <begin position="854"/>
        <end position="886"/>
    </location>
</feature>
<name>A0A9P5U3Z5_9AGAR</name>
<gene>
    <name evidence="5" type="ORF">BDP27DRAFT_1046950</name>
</gene>
<dbReference type="PROSITE" id="PS50297">
    <property type="entry name" value="ANK_REP_REGION"/>
    <property type="match status" value="3"/>
</dbReference>
<dbReference type="PANTHER" id="PTHR46224:SF64">
    <property type="entry name" value="IQ MOTIF AND ANKYRIN REPEAT DOMAIN-CONTAINING PROTEIN 1"/>
    <property type="match status" value="1"/>
</dbReference>
<evidence type="ECO:0000256" key="2">
    <source>
        <dbReference type="PROSITE-ProRule" id="PRU00023"/>
    </source>
</evidence>
<evidence type="ECO:0000313" key="5">
    <source>
        <dbReference type="EMBL" id="KAF9066195.1"/>
    </source>
</evidence>
<organism evidence="5 6">
    <name type="scientific">Rhodocollybia butyracea</name>
    <dbReference type="NCBI Taxonomy" id="206335"/>
    <lineage>
        <taxon>Eukaryota</taxon>
        <taxon>Fungi</taxon>
        <taxon>Dikarya</taxon>
        <taxon>Basidiomycota</taxon>
        <taxon>Agaricomycotina</taxon>
        <taxon>Agaricomycetes</taxon>
        <taxon>Agaricomycetidae</taxon>
        <taxon>Agaricales</taxon>
        <taxon>Marasmiineae</taxon>
        <taxon>Omphalotaceae</taxon>
        <taxon>Rhodocollybia</taxon>
    </lineage>
</organism>
<evidence type="ECO:0000256" key="1">
    <source>
        <dbReference type="ARBA" id="ARBA00022737"/>
    </source>
</evidence>
<dbReference type="Pfam" id="PF24883">
    <property type="entry name" value="NPHP3_N"/>
    <property type="match status" value="1"/>
</dbReference>
<feature type="repeat" description="ANK" evidence="2">
    <location>
        <begin position="689"/>
        <end position="721"/>
    </location>
</feature>
<dbReference type="InterPro" id="IPR002110">
    <property type="entry name" value="Ankyrin_rpt"/>
</dbReference>
<dbReference type="AlphaFoldDB" id="A0A9P5U3Z5"/>
<feature type="repeat" description="ANK" evidence="2">
    <location>
        <begin position="788"/>
        <end position="820"/>
    </location>
</feature>
<dbReference type="Pfam" id="PF22939">
    <property type="entry name" value="WHD_GPIID"/>
    <property type="match status" value="1"/>
</dbReference>
<dbReference type="InterPro" id="IPR051616">
    <property type="entry name" value="Cul2-RING_E3_ligase_SR"/>
</dbReference>
<keyword evidence="1" id="KW-0677">Repeat</keyword>
<keyword evidence="6" id="KW-1185">Reference proteome</keyword>
<dbReference type="InterPro" id="IPR036770">
    <property type="entry name" value="Ankyrin_rpt-contain_sf"/>
</dbReference>
<dbReference type="Pfam" id="PF00023">
    <property type="entry name" value="Ank"/>
    <property type="match status" value="1"/>
</dbReference>
<feature type="repeat" description="ANK" evidence="2">
    <location>
        <begin position="590"/>
        <end position="622"/>
    </location>
</feature>
<dbReference type="SMART" id="SM00248">
    <property type="entry name" value="ANK"/>
    <property type="match status" value="11"/>
</dbReference>
<feature type="repeat" description="ANK" evidence="2">
    <location>
        <begin position="623"/>
        <end position="655"/>
    </location>
</feature>
<protein>
    <submittedName>
        <fullName evidence="5">Ankyrin repeat-containing domain protein</fullName>
    </submittedName>
</protein>
<dbReference type="PANTHER" id="PTHR46224">
    <property type="entry name" value="ANKYRIN REPEAT FAMILY PROTEIN"/>
    <property type="match status" value="1"/>
</dbReference>
<dbReference type="EMBL" id="JADNRY010000091">
    <property type="protein sequence ID" value="KAF9066195.1"/>
    <property type="molecule type" value="Genomic_DNA"/>
</dbReference>
<comment type="caution">
    <text evidence="5">The sequence shown here is derived from an EMBL/GenBank/DDBJ whole genome shotgun (WGS) entry which is preliminary data.</text>
</comment>
<dbReference type="Gene3D" id="1.25.40.20">
    <property type="entry name" value="Ankyrin repeat-containing domain"/>
    <property type="match status" value="3"/>
</dbReference>
<feature type="repeat" description="ANK" evidence="2">
    <location>
        <begin position="821"/>
        <end position="853"/>
    </location>
</feature>
<dbReference type="Pfam" id="PF12796">
    <property type="entry name" value="Ank_2"/>
    <property type="match status" value="4"/>
</dbReference>
<evidence type="ECO:0000259" key="4">
    <source>
        <dbReference type="Pfam" id="PF24883"/>
    </source>
</evidence>
<keyword evidence="2" id="KW-0040">ANK repeat</keyword>
<dbReference type="SUPFAM" id="SSF52540">
    <property type="entry name" value="P-loop containing nucleoside triphosphate hydrolases"/>
    <property type="match status" value="1"/>
</dbReference>
<dbReference type="InterPro" id="IPR054471">
    <property type="entry name" value="GPIID_WHD"/>
</dbReference>
<feature type="repeat" description="ANK" evidence="2">
    <location>
        <begin position="755"/>
        <end position="787"/>
    </location>
</feature>
<evidence type="ECO:0000313" key="6">
    <source>
        <dbReference type="Proteomes" id="UP000772434"/>
    </source>
</evidence>
<dbReference type="Gene3D" id="3.40.50.300">
    <property type="entry name" value="P-loop containing nucleotide triphosphate hydrolases"/>
    <property type="match status" value="1"/>
</dbReference>
<dbReference type="InterPro" id="IPR027417">
    <property type="entry name" value="P-loop_NTPase"/>
</dbReference>